<feature type="domain" description="Sugar phosphate transporter" evidence="10">
    <location>
        <begin position="14"/>
        <end position="306"/>
    </location>
</feature>
<feature type="transmembrane region" description="Helical" evidence="9">
    <location>
        <begin position="47"/>
        <end position="65"/>
    </location>
</feature>
<evidence type="ECO:0000256" key="9">
    <source>
        <dbReference type="SAM" id="Phobius"/>
    </source>
</evidence>
<dbReference type="EMBL" id="JBFCZG010000007">
    <property type="protein sequence ID" value="KAL3420062.1"/>
    <property type="molecule type" value="Genomic_DNA"/>
</dbReference>
<sequence length="354" mass="39651">MIHPGSNLEKFNAAVSILAWMVLSSVVILFNKWILNAFPFSITLTTWHMLCATFATRVLACTTSLIDTKTHLDMKTYLTAFLPIGFCFSMSLILSNMTYIYLTMSFIQMLKALGPVATLLACWSMGLRNPAPSFRVFFVVLTIVGGVMLASFGEVQFVLLGFMIQLAAVAFEAYKNALQQSLLSGKLNMSTMTLLYYFAPICVVTNSFFIYIFEWEHVVTWRQNVQPWQLQELNMGIFFLNGVTTFALNIASVNVIKQTSSLVLTLAGIPKAMILMGLDMYMFNCPLSLMQAIGFTIAGTGTYRYSQLKESVREAGSKGATKWQDEKRPVGKDEEDCADELSLEFNEKRGSYLD</sequence>
<evidence type="ECO:0000256" key="2">
    <source>
        <dbReference type="ARBA" id="ARBA00004477"/>
    </source>
</evidence>
<evidence type="ECO:0000313" key="12">
    <source>
        <dbReference type="Proteomes" id="UP001629113"/>
    </source>
</evidence>
<feature type="transmembrane region" description="Helical" evidence="9">
    <location>
        <begin position="12"/>
        <end position="35"/>
    </location>
</feature>
<dbReference type="InterPro" id="IPR050186">
    <property type="entry name" value="TPT_transporter"/>
</dbReference>
<evidence type="ECO:0000256" key="7">
    <source>
        <dbReference type="ARBA" id="ARBA00023136"/>
    </source>
</evidence>
<comment type="function">
    <text evidence="1">Involved in the import of GDP-mannose from the cytoplasm into the Golgi lumen.</text>
</comment>
<evidence type="ECO:0000256" key="4">
    <source>
        <dbReference type="ARBA" id="ARBA00011182"/>
    </source>
</evidence>
<organism evidence="11 12">
    <name type="scientific">Phlyctema vagabunda</name>
    <dbReference type="NCBI Taxonomy" id="108571"/>
    <lineage>
        <taxon>Eukaryota</taxon>
        <taxon>Fungi</taxon>
        <taxon>Dikarya</taxon>
        <taxon>Ascomycota</taxon>
        <taxon>Pezizomycotina</taxon>
        <taxon>Leotiomycetes</taxon>
        <taxon>Helotiales</taxon>
        <taxon>Dermateaceae</taxon>
        <taxon>Phlyctema</taxon>
    </lineage>
</organism>
<feature type="transmembrane region" description="Helical" evidence="9">
    <location>
        <begin position="233"/>
        <end position="255"/>
    </location>
</feature>
<keyword evidence="5 9" id="KW-0812">Transmembrane</keyword>
<gene>
    <name evidence="11" type="ORF">PVAG01_08561</name>
</gene>
<keyword evidence="6 9" id="KW-1133">Transmembrane helix</keyword>
<dbReference type="PANTHER" id="PTHR11132">
    <property type="entry name" value="SOLUTE CARRIER FAMILY 35"/>
    <property type="match status" value="1"/>
</dbReference>
<comment type="caution">
    <text evidence="11">The sequence shown here is derived from an EMBL/GenBank/DDBJ whole genome shotgun (WGS) entry which is preliminary data.</text>
</comment>
<evidence type="ECO:0000313" key="11">
    <source>
        <dbReference type="EMBL" id="KAL3420062.1"/>
    </source>
</evidence>
<accession>A0ABR4P9R9</accession>
<feature type="transmembrane region" description="Helical" evidence="9">
    <location>
        <begin position="194"/>
        <end position="213"/>
    </location>
</feature>
<comment type="similarity">
    <text evidence="3">Belongs to the TPT transporter family. SLC35D subfamily.</text>
</comment>
<comment type="subcellular location">
    <subcellularLocation>
        <location evidence="2">Endoplasmic reticulum membrane</location>
        <topology evidence="2">Multi-pass membrane protein</topology>
    </subcellularLocation>
</comment>
<protein>
    <submittedName>
        <fullName evidence="11">Triose-phosphate transporter</fullName>
    </submittedName>
</protein>
<proteinExistence type="inferred from homology"/>
<evidence type="ECO:0000256" key="6">
    <source>
        <dbReference type="ARBA" id="ARBA00022989"/>
    </source>
</evidence>
<feature type="region of interest" description="Disordered" evidence="8">
    <location>
        <begin position="315"/>
        <end position="335"/>
    </location>
</feature>
<dbReference type="InterPro" id="IPR004853">
    <property type="entry name" value="Sugar_P_trans_dom"/>
</dbReference>
<feature type="transmembrane region" description="Helical" evidence="9">
    <location>
        <begin position="262"/>
        <end position="283"/>
    </location>
</feature>
<evidence type="ECO:0000256" key="1">
    <source>
        <dbReference type="ARBA" id="ARBA00003420"/>
    </source>
</evidence>
<feature type="transmembrane region" description="Helical" evidence="9">
    <location>
        <begin position="77"/>
        <end position="94"/>
    </location>
</feature>
<feature type="compositionally biased region" description="Basic and acidic residues" evidence="8">
    <location>
        <begin position="323"/>
        <end position="332"/>
    </location>
</feature>
<evidence type="ECO:0000259" key="10">
    <source>
        <dbReference type="Pfam" id="PF03151"/>
    </source>
</evidence>
<evidence type="ECO:0000256" key="5">
    <source>
        <dbReference type="ARBA" id="ARBA00022692"/>
    </source>
</evidence>
<keyword evidence="7 9" id="KW-0472">Membrane</keyword>
<evidence type="ECO:0000256" key="3">
    <source>
        <dbReference type="ARBA" id="ARBA00010425"/>
    </source>
</evidence>
<feature type="transmembrane region" description="Helical" evidence="9">
    <location>
        <begin position="100"/>
        <end position="122"/>
    </location>
</feature>
<reference evidence="11 12" key="1">
    <citation type="submission" date="2024-06" db="EMBL/GenBank/DDBJ databases">
        <title>Complete genome of Phlyctema vagabunda strain 19-DSS-EL-015.</title>
        <authorList>
            <person name="Fiorenzani C."/>
        </authorList>
    </citation>
    <scope>NUCLEOTIDE SEQUENCE [LARGE SCALE GENOMIC DNA]</scope>
    <source>
        <strain evidence="11 12">19-DSS-EL-015</strain>
    </source>
</reference>
<dbReference type="Pfam" id="PF03151">
    <property type="entry name" value="TPT"/>
    <property type="match status" value="1"/>
</dbReference>
<name>A0ABR4P9R9_9HELO</name>
<feature type="transmembrane region" description="Helical" evidence="9">
    <location>
        <begin position="157"/>
        <end position="174"/>
    </location>
</feature>
<feature type="transmembrane region" description="Helical" evidence="9">
    <location>
        <begin position="134"/>
        <end position="151"/>
    </location>
</feature>
<evidence type="ECO:0000256" key="8">
    <source>
        <dbReference type="SAM" id="MobiDB-lite"/>
    </source>
</evidence>
<comment type="subunit">
    <text evidence="4">Homooligomer.</text>
</comment>
<keyword evidence="12" id="KW-1185">Reference proteome</keyword>
<dbReference type="Proteomes" id="UP001629113">
    <property type="component" value="Unassembled WGS sequence"/>
</dbReference>